<dbReference type="AlphaFoldDB" id="A0A928UWF3"/>
<dbReference type="CDD" id="cd02062">
    <property type="entry name" value="Nitro_FMN_reductase"/>
    <property type="match status" value="1"/>
</dbReference>
<dbReference type="SUPFAM" id="SSF55469">
    <property type="entry name" value="FMN-dependent nitroreductase-like"/>
    <property type="match status" value="1"/>
</dbReference>
<evidence type="ECO:0000256" key="1">
    <source>
        <dbReference type="ARBA" id="ARBA00001917"/>
    </source>
</evidence>
<keyword evidence="4" id="KW-0288">FMN</keyword>
<keyword evidence="5" id="KW-0560">Oxidoreductase</keyword>
<evidence type="ECO:0000256" key="4">
    <source>
        <dbReference type="ARBA" id="ARBA00022643"/>
    </source>
</evidence>
<keyword evidence="8" id="KW-1185">Reference proteome</keyword>
<evidence type="ECO:0000313" key="8">
    <source>
        <dbReference type="Proteomes" id="UP000616201"/>
    </source>
</evidence>
<sequence length="339" mass="39601">MKNLIRKILRPVLEIDGVKSYLLQRLLFRNYKEDAKLYREFAVAFNNNGIKNKEANLILNYHSLEKGLLFKDTKKGFGEYRIKNLHKILKDPEIVNNIDRSQIRVGYQVMCQYYEVHQKLNYNIDNVYTIEQYNFYKSVLDASYSTAFTGVIEFDKETFYKDVKSDFEKFAFSRKSVRNFTGEKIDVDRLRRAMVLANSAPSVCNRQASNVYLIEDKKKIDKILEIQAGFSGYTEHVSQLLILTNDRNYYYTVGERNQLFIDGGLFLMNLLYALHYYQIGNCPANWGKTIKEESPIQDVISLPKSEKIICILPIGVVDPEFKTTLSLRRTIDENFIVLD</sequence>
<organism evidence="7 8">
    <name type="scientific">Sphingobacterium hungaricum</name>
    <dbReference type="NCBI Taxonomy" id="2082723"/>
    <lineage>
        <taxon>Bacteria</taxon>
        <taxon>Pseudomonadati</taxon>
        <taxon>Bacteroidota</taxon>
        <taxon>Sphingobacteriia</taxon>
        <taxon>Sphingobacteriales</taxon>
        <taxon>Sphingobacteriaceae</taxon>
        <taxon>Sphingobacterium</taxon>
    </lineage>
</organism>
<comment type="similarity">
    <text evidence="2">Belongs to the nitroreductase family.</text>
</comment>
<dbReference type="Proteomes" id="UP000616201">
    <property type="component" value="Unassembled WGS sequence"/>
</dbReference>
<reference evidence="7" key="1">
    <citation type="submission" date="2018-02" db="EMBL/GenBank/DDBJ databases">
        <authorList>
            <person name="Vasarhelyi B.M."/>
            <person name="Deshmukh S."/>
            <person name="Balint B."/>
            <person name="Kukolya J."/>
        </authorList>
    </citation>
    <scope>NUCLEOTIDE SEQUENCE</scope>
    <source>
        <strain evidence="7">KB22</strain>
    </source>
</reference>
<evidence type="ECO:0000259" key="6">
    <source>
        <dbReference type="Pfam" id="PF00881"/>
    </source>
</evidence>
<comment type="cofactor">
    <cofactor evidence="1">
        <name>FMN</name>
        <dbReference type="ChEBI" id="CHEBI:58210"/>
    </cofactor>
</comment>
<dbReference type="InterPro" id="IPR000415">
    <property type="entry name" value="Nitroreductase-like"/>
</dbReference>
<gene>
    <name evidence="7" type="ORF">C4F49_01515</name>
</gene>
<evidence type="ECO:0000256" key="2">
    <source>
        <dbReference type="ARBA" id="ARBA00007118"/>
    </source>
</evidence>
<evidence type="ECO:0000256" key="5">
    <source>
        <dbReference type="ARBA" id="ARBA00023002"/>
    </source>
</evidence>
<name>A0A928UWF3_9SPHI</name>
<evidence type="ECO:0000313" key="7">
    <source>
        <dbReference type="EMBL" id="MBE8712359.1"/>
    </source>
</evidence>
<dbReference type="PANTHER" id="PTHR43673">
    <property type="entry name" value="NAD(P)H NITROREDUCTASE YDGI-RELATED"/>
    <property type="match status" value="1"/>
</dbReference>
<dbReference type="PANTHER" id="PTHR43673:SF2">
    <property type="entry name" value="NITROREDUCTASE"/>
    <property type="match status" value="1"/>
</dbReference>
<evidence type="ECO:0000256" key="3">
    <source>
        <dbReference type="ARBA" id="ARBA00022630"/>
    </source>
</evidence>
<comment type="caution">
    <text evidence="7">The sequence shown here is derived from an EMBL/GenBank/DDBJ whole genome shotgun (WGS) entry which is preliminary data.</text>
</comment>
<accession>A0A928UWF3</accession>
<dbReference type="GO" id="GO:0016491">
    <property type="term" value="F:oxidoreductase activity"/>
    <property type="evidence" value="ECO:0007669"/>
    <property type="project" value="UniProtKB-KW"/>
</dbReference>
<feature type="domain" description="Nitroreductase" evidence="6">
    <location>
        <begin position="173"/>
        <end position="227"/>
    </location>
</feature>
<dbReference type="Pfam" id="PF00881">
    <property type="entry name" value="Nitroreductase"/>
    <property type="match status" value="1"/>
</dbReference>
<dbReference type="EMBL" id="PRDK01000001">
    <property type="protein sequence ID" value="MBE8712359.1"/>
    <property type="molecule type" value="Genomic_DNA"/>
</dbReference>
<dbReference type="InterPro" id="IPR029479">
    <property type="entry name" value="Nitroreductase"/>
</dbReference>
<proteinExistence type="inferred from homology"/>
<dbReference type="Gene3D" id="3.40.109.10">
    <property type="entry name" value="NADH Oxidase"/>
    <property type="match status" value="1"/>
</dbReference>
<protein>
    <submittedName>
        <fullName evidence="7">Nitroreductase</fullName>
    </submittedName>
</protein>
<keyword evidence="3" id="KW-0285">Flavoprotein</keyword>